<dbReference type="Proteomes" id="UP000601171">
    <property type="component" value="Unassembled WGS sequence"/>
</dbReference>
<dbReference type="Pfam" id="PF00359">
    <property type="entry name" value="PTS_EIIA_2"/>
    <property type="match status" value="1"/>
</dbReference>
<dbReference type="InterPro" id="IPR002178">
    <property type="entry name" value="PTS_EIIA_type-2_dom"/>
</dbReference>
<comment type="caution">
    <text evidence="2">The sequence shown here is derived from an EMBL/GenBank/DDBJ whole genome shotgun (WGS) entry which is preliminary data.</text>
</comment>
<reference evidence="2" key="1">
    <citation type="submission" date="2020-08" db="EMBL/GenBank/DDBJ databases">
        <title>Genome public.</title>
        <authorList>
            <person name="Liu C."/>
            <person name="Sun Q."/>
        </authorList>
    </citation>
    <scope>NUCLEOTIDE SEQUENCE</scope>
    <source>
        <strain evidence="2">BX21</strain>
    </source>
</reference>
<feature type="domain" description="PTS EIIA type-2" evidence="1">
    <location>
        <begin position="12"/>
        <end position="159"/>
    </location>
</feature>
<dbReference type="InterPro" id="IPR051541">
    <property type="entry name" value="PTS_SugarTrans_NitroReg"/>
</dbReference>
<dbReference type="Gene3D" id="3.40.930.10">
    <property type="entry name" value="Mannitol-specific EII, Chain A"/>
    <property type="match status" value="1"/>
</dbReference>
<evidence type="ECO:0000313" key="3">
    <source>
        <dbReference type="Proteomes" id="UP000601171"/>
    </source>
</evidence>
<protein>
    <submittedName>
        <fullName evidence="2">PTS sugar transporter subunit IIA</fullName>
    </submittedName>
</protein>
<keyword evidence="3" id="KW-1185">Reference proteome</keyword>
<dbReference type="RefSeq" id="WP_262429437.1">
    <property type="nucleotide sequence ID" value="NZ_JACRTG010000018.1"/>
</dbReference>
<dbReference type="InterPro" id="IPR016152">
    <property type="entry name" value="PTrfase/Anion_transptr"/>
</dbReference>
<keyword evidence="2" id="KW-0762">Sugar transport</keyword>
<sequence>MQNEGTKILDNLFFDKSLIIKGINPTTDEEALHIISKRLFDKKIVKESYTDSIIKREREFPTALELADINIAIPHTTPDHVYTPAIAIGFLENPVSFAVMGEPDRRIPVEMIFMLSITQPKVHLSVLKKLVEIFQEEGKVKKLRDTEDVTDVYNLFIDYMKD</sequence>
<dbReference type="AlphaFoldDB" id="A0A926ESC7"/>
<evidence type="ECO:0000313" key="2">
    <source>
        <dbReference type="EMBL" id="MBC8587981.1"/>
    </source>
</evidence>
<dbReference type="CDD" id="cd00211">
    <property type="entry name" value="PTS_IIA_fru"/>
    <property type="match status" value="1"/>
</dbReference>
<proteinExistence type="predicted"/>
<dbReference type="PANTHER" id="PTHR47738:SF3">
    <property type="entry name" value="PHOSPHOTRANSFERASE SYSTEM MANNITOL_FRUCTOSE-SPECIFIC IIA DOMAIN CONTAINING PROTEIN"/>
    <property type="match status" value="1"/>
</dbReference>
<name>A0A926ESC7_9FIRM</name>
<dbReference type="PANTHER" id="PTHR47738">
    <property type="entry name" value="PTS SYSTEM FRUCTOSE-LIKE EIIA COMPONENT-RELATED"/>
    <property type="match status" value="1"/>
</dbReference>
<gene>
    <name evidence="2" type="ORF">H8707_06995</name>
</gene>
<dbReference type="PROSITE" id="PS51094">
    <property type="entry name" value="PTS_EIIA_TYPE_2"/>
    <property type="match status" value="1"/>
</dbReference>
<organism evidence="2 3">
    <name type="scientific">Paratissierella segnis</name>
    <dbReference type="NCBI Taxonomy" id="2763679"/>
    <lineage>
        <taxon>Bacteria</taxon>
        <taxon>Bacillati</taxon>
        <taxon>Bacillota</taxon>
        <taxon>Tissierellia</taxon>
        <taxon>Tissierellales</taxon>
        <taxon>Tissierellaceae</taxon>
        <taxon>Paratissierella</taxon>
    </lineage>
</organism>
<dbReference type="SUPFAM" id="SSF55804">
    <property type="entry name" value="Phoshotransferase/anion transport protein"/>
    <property type="match status" value="1"/>
</dbReference>
<evidence type="ECO:0000259" key="1">
    <source>
        <dbReference type="PROSITE" id="PS51094"/>
    </source>
</evidence>
<accession>A0A926ESC7</accession>
<keyword evidence="2" id="KW-0813">Transport</keyword>
<dbReference type="EMBL" id="JACRTG010000018">
    <property type="protein sequence ID" value="MBC8587981.1"/>
    <property type="molecule type" value="Genomic_DNA"/>
</dbReference>